<proteinExistence type="predicted"/>
<evidence type="ECO:0000313" key="2">
    <source>
        <dbReference type="Proteomes" id="UP000187251"/>
    </source>
</evidence>
<name>A0A1R1JSL0_ALCXX</name>
<comment type="caution">
    <text evidence="1">The sequence shown here is derived from an EMBL/GenBank/DDBJ whole genome shotgun (WGS) entry which is preliminary data.</text>
</comment>
<dbReference type="Proteomes" id="UP000187251">
    <property type="component" value="Unassembled WGS sequence"/>
</dbReference>
<organism evidence="1 2">
    <name type="scientific">Alcaligenes xylosoxydans xylosoxydans</name>
    <name type="common">Achromobacter xylosoxidans</name>
    <dbReference type="NCBI Taxonomy" id="85698"/>
    <lineage>
        <taxon>Bacteria</taxon>
        <taxon>Pseudomonadati</taxon>
        <taxon>Pseudomonadota</taxon>
        <taxon>Betaproteobacteria</taxon>
        <taxon>Burkholderiales</taxon>
        <taxon>Alcaligenaceae</taxon>
        <taxon>Achromobacter</taxon>
    </lineage>
</organism>
<dbReference type="AlphaFoldDB" id="A0A1R1JSL0"/>
<dbReference type="EMBL" id="MJMN01000016">
    <property type="protein sequence ID" value="OMG85387.1"/>
    <property type="molecule type" value="Genomic_DNA"/>
</dbReference>
<reference evidence="1 2" key="1">
    <citation type="submission" date="2016-09" db="EMBL/GenBank/DDBJ databases">
        <title>Phylogenomics of Achromobacter.</title>
        <authorList>
            <person name="Jeukens J."/>
            <person name="Freschi L."/>
            <person name="Vincent A.T."/>
            <person name="Emond-Rheault J.-G."/>
            <person name="Kukavica-Ibrulj I."/>
            <person name="Charette S.J."/>
            <person name="Levesque R.C."/>
        </authorList>
    </citation>
    <scope>NUCLEOTIDE SEQUENCE [LARGE SCALE GENOMIC DNA]</scope>
    <source>
        <strain evidence="1 2">AUS488</strain>
    </source>
</reference>
<dbReference type="RefSeq" id="WP_076412516.1">
    <property type="nucleotide sequence ID" value="NZ_MJMN01000016.1"/>
</dbReference>
<accession>A0A1R1JSL0</accession>
<evidence type="ECO:0000313" key="1">
    <source>
        <dbReference type="EMBL" id="OMG85387.1"/>
    </source>
</evidence>
<gene>
    <name evidence="1" type="ORF">BIZ92_26950</name>
</gene>
<protein>
    <submittedName>
        <fullName evidence="1">Uncharacterized protein</fullName>
    </submittedName>
</protein>
<dbReference type="OrthoDB" id="9157372at2"/>
<sequence length="115" mass="12441">MPYIDPTGTNPGWSDEPQPGFNLTQFVDEAPPVGAQVPASVSRRQGRLALLEVGRLDAVEGAISAIEDPTKRRAAQIEYEADTWERSNQFLVQLWVDLGGTSAGLDDLFALAATK</sequence>
<dbReference type="GeneID" id="55559372"/>